<sequence length="29" mass="3183">MTTIAMNGSLVALQCDIYHSVLAMFHIVC</sequence>
<accession>A0A0E9RB36</accession>
<dbReference type="EMBL" id="GBXM01082867">
    <property type="protein sequence ID" value="JAH25710.1"/>
    <property type="molecule type" value="Transcribed_RNA"/>
</dbReference>
<proteinExistence type="predicted"/>
<reference evidence="1" key="2">
    <citation type="journal article" date="2015" name="Fish Shellfish Immunol.">
        <title>Early steps in the European eel (Anguilla anguilla)-Vibrio vulnificus interaction in the gills: Role of the RtxA13 toxin.</title>
        <authorList>
            <person name="Callol A."/>
            <person name="Pajuelo D."/>
            <person name="Ebbesson L."/>
            <person name="Teles M."/>
            <person name="MacKenzie S."/>
            <person name="Amaro C."/>
        </authorList>
    </citation>
    <scope>NUCLEOTIDE SEQUENCE</scope>
</reference>
<reference evidence="1" key="1">
    <citation type="submission" date="2014-11" db="EMBL/GenBank/DDBJ databases">
        <authorList>
            <person name="Amaro Gonzalez C."/>
        </authorList>
    </citation>
    <scope>NUCLEOTIDE SEQUENCE</scope>
</reference>
<name>A0A0E9RB36_ANGAN</name>
<dbReference type="AlphaFoldDB" id="A0A0E9RB36"/>
<evidence type="ECO:0000313" key="1">
    <source>
        <dbReference type="EMBL" id="JAH25710.1"/>
    </source>
</evidence>
<organism evidence="1">
    <name type="scientific">Anguilla anguilla</name>
    <name type="common">European freshwater eel</name>
    <name type="synonym">Muraena anguilla</name>
    <dbReference type="NCBI Taxonomy" id="7936"/>
    <lineage>
        <taxon>Eukaryota</taxon>
        <taxon>Metazoa</taxon>
        <taxon>Chordata</taxon>
        <taxon>Craniata</taxon>
        <taxon>Vertebrata</taxon>
        <taxon>Euteleostomi</taxon>
        <taxon>Actinopterygii</taxon>
        <taxon>Neopterygii</taxon>
        <taxon>Teleostei</taxon>
        <taxon>Anguilliformes</taxon>
        <taxon>Anguillidae</taxon>
        <taxon>Anguilla</taxon>
    </lineage>
</organism>
<protein>
    <submittedName>
        <fullName evidence="1">Uncharacterized protein</fullName>
    </submittedName>
</protein>